<name>A0A6G5QKT5_CAMRE</name>
<feature type="domain" description="Enolpyruvate transferase" evidence="9">
    <location>
        <begin position="8"/>
        <end position="413"/>
    </location>
</feature>
<organism evidence="10 11">
    <name type="scientific">Campylobacter rectus</name>
    <name type="common">Wolinella recta</name>
    <dbReference type="NCBI Taxonomy" id="203"/>
    <lineage>
        <taxon>Bacteria</taxon>
        <taxon>Pseudomonadati</taxon>
        <taxon>Campylobacterota</taxon>
        <taxon>Epsilonproteobacteria</taxon>
        <taxon>Campylobacterales</taxon>
        <taxon>Campylobacteraceae</taxon>
        <taxon>Campylobacter</taxon>
    </lineage>
</organism>
<dbReference type="InterPro" id="IPR006264">
    <property type="entry name" value="EPSP_synthase"/>
</dbReference>
<feature type="binding site" evidence="8">
    <location>
        <position position="21"/>
    </location>
    <ligand>
        <name>phosphoenolpyruvate</name>
        <dbReference type="ChEBI" id="CHEBI:58702"/>
    </ligand>
</feature>
<dbReference type="NCBIfam" id="TIGR01356">
    <property type="entry name" value="aroA"/>
    <property type="match status" value="1"/>
</dbReference>
<keyword evidence="3 8" id="KW-0963">Cytoplasm</keyword>
<dbReference type="RefSeq" id="WP_004319181.1">
    <property type="nucleotide sequence ID" value="NZ_CP012543.1"/>
</dbReference>
<dbReference type="InterPro" id="IPR001986">
    <property type="entry name" value="Enolpyruvate_Tfrase_dom"/>
</dbReference>
<evidence type="ECO:0000256" key="6">
    <source>
        <dbReference type="ARBA" id="ARBA00023141"/>
    </source>
</evidence>
<proteinExistence type="inferred from homology"/>
<keyword evidence="6 8" id="KW-0057">Aromatic amino acid biosynthesis</keyword>
<comment type="subcellular location">
    <subcellularLocation>
        <location evidence="8">Cytoplasm</location>
    </subcellularLocation>
</comment>
<dbReference type="EMBL" id="CP012543">
    <property type="protein sequence ID" value="QCD46239.1"/>
    <property type="molecule type" value="Genomic_DNA"/>
</dbReference>
<evidence type="ECO:0000256" key="1">
    <source>
        <dbReference type="ARBA" id="ARBA00004811"/>
    </source>
</evidence>
<evidence type="ECO:0000256" key="4">
    <source>
        <dbReference type="ARBA" id="ARBA00022605"/>
    </source>
</evidence>
<feature type="binding site" evidence="8">
    <location>
        <position position="21"/>
    </location>
    <ligand>
        <name>3-phosphoshikimate</name>
        <dbReference type="ChEBI" id="CHEBI:145989"/>
    </ligand>
</feature>
<dbReference type="Pfam" id="PF00275">
    <property type="entry name" value="EPSP_synthase"/>
    <property type="match status" value="1"/>
</dbReference>
<reference evidence="10 11" key="1">
    <citation type="submission" date="2016-07" db="EMBL/GenBank/DDBJ databases">
        <title>Comparative genomics of the Campylobacter concisus group.</title>
        <authorList>
            <person name="Miller W.G."/>
            <person name="Yee E."/>
            <person name="Chapman M.H."/>
            <person name="Huynh S."/>
            <person name="Bono J.L."/>
            <person name="On S.L.W."/>
            <person name="StLeger J."/>
            <person name="Foster G."/>
            <person name="Parker C.T."/>
        </authorList>
    </citation>
    <scope>NUCLEOTIDE SEQUENCE [LARGE SCALE GENOMIC DNA]</scope>
    <source>
        <strain evidence="10 11">ATCC 33238</strain>
    </source>
</reference>
<evidence type="ECO:0000256" key="8">
    <source>
        <dbReference type="HAMAP-Rule" id="MF_00210"/>
    </source>
</evidence>
<feature type="binding site" evidence="8">
    <location>
        <position position="341"/>
    </location>
    <ligand>
        <name>phosphoenolpyruvate</name>
        <dbReference type="ChEBI" id="CHEBI:58702"/>
    </ligand>
</feature>
<evidence type="ECO:0000256" key="7">
    <source>
        <dbReference type="ARBA" id="ARBA00044633"/>
    </source>
</evidence>
<dbReference type="GO" id="GO:0005737">
    <property type="term" value="C:cytoplasm"/>
    <property type="evidence" value="ECO:0007669"/>
    <property type="project" value="UniProtKB-SubCell"/>
</dbReference>
<dbReference type="HAMAP" id="MF_00210">
    <property type="entry name" value="EPSP_synth"/>
    <property type="match status" value="1"/>
</dbReference>
<dbReference type="PANTHER" id="PTHR21090:SF5">
    <property type="entry name" value="PENTAFUNCTIONAL AROM POLYPEPTIDE"/>
    <property type="match status" value="1"/>
</dbReference>
<feature type="binding site" evidence="8">
    <location>
        <position position="310"/>
    </location>
    <ligand>
        <name>3-phosphoshikimate</name>
        <dbReference type="ChEBI" id="CHEBI:145989"/>
    </ligand>
</feature>
<dbReference type="Gene3D" id="3.65.10.10">
    <property type="entry name" value="Enolpyruvate transferase domain"/>
    <property type="match status" value="2"/>
</dbReference>
<dbReference type="GO" id="GO:0009423">
    <property type="term" value="P:chorismate biosynthetic process"/>
    <property type="evidence" value="ECO:0007669"/>
    <property type="project" value="UniProtKB-UniRule"/>
</dbReference>
<feature type="binding site" evidence="8">
    <location>
        <position position="26"/>
    </location>
    <ligand>
        <name>3-phosphoshikimate</name>
        <dbReference type="ChEBI" id="CHEBI:145989"/>
    </ligand>
</feature>
<comment type="caution">
    <text evidence="8">Lacks conserved residue(s) required for the propagation of feature annotation.</text>
</comment>
<dbReference type="PIRSF" id="PIRSF000505">
    <property type="entry name" value="EPSPS"/>
    <property type="match status" value="1"/>
</dbReference>
<evidence type="ECO:0000313" key="10">
    <source>
        <dbReference type="EMBL" id="QCD46239.1"/>
    </source>
</evidence>
<dbReference type="AlphaFoldDB" id="A0A6G5QKT5"/>
<dbReference type="UniPathway" id="UPA00053">
    <property type="reaction ID" value="UER00089"/>
</dbReference>
<comment type="subunit">
    <text evidence="8">Monomer.</text>
</comment>
<dbReference type="GO" id="GO:0009073">
    <property type="term" value="P:aromatic amino acid family biosynthetic process"/>
    <property type="evidence" value="ECO:0007669"/>
    <property type="project" value="UniProtKB-KW"/>
</dbReference>
<sequence>MKVYALRTPISASLENIAADKSISHRCAIFSLLSDRPSRVKNYLKAEDTLNTLEIVKNLGAHIEEKEGELIITPSANLKEPSVVLECGNSGTAMRLFMGFLAASEGFFVLSGDEFLNRRPMARVAKPLISVGAKIDGANGGDHAPLAIRGKKLEYFKFDSKIASAQVKSALILAGLKSNGCELSEPELSRDHTERMLKGMGAGLQILPHGVKVGPMSTPLKPLEICVPNDPSSAFFFAVAAAIIPNSHIVLKNMLLNKTRVEAFKILSKMGAQVTFKETSGTYESIGEIEIKHTPLKAVDVSENISWLIDEVPALAIAFANAQGTSSVRNAKELRVKESDRIAIMVQGLRKCGLEVEEFEDGFSVKGGEANCAIIDSSGDHRIAMSFAVLGLKCGMVIEKSEFIATSFPNFSGILRQLGASVED</sequence>
<comment type="pathway">
    <text evidence="1 8">Metabolic intermediate biosynthesis; chorismate biosynthesis; chorismate from D-erythrose 4-phosphate and phosphoenolpyruvate: step 6/7.</text>
</comment>
<feature type="binding site" evidence="8">
    <location>
        <position position="166"/>
    </location>
    <ligand>
        <name>3-phosphoshikimate</name>
        <dbReference type="ChEBI" id="CHEBI:145989"/>
    </ligand>
</feature>
<feature type="binding site" evidence="8">
    <location>
        <position position="382"/>
    </location>
    <ligand>
        <name>phosphoenolpyruvate</name>
        <dbReference type="ChEBI" id="CHEBI:58702"/>
    </ligand>
</feature>
<evidence type="ECO:0000313" key="11">
    <source>
        <dbReference type="Proteomes" id="UP000502377"/>
    </source>
</evidence>
<accession>A0A6G5QKT5</accession>
<dbReference type="GO" id="GO:0008652">
    <property type="term" value="P:amino acid biosynthetic process"/>
    <property type="evidence" value="ECO:0007669"/>
    <property type="project" value="UniProtKB-KW"/>
</dbReference>
<dbReference type="KEGG" id="crx:CRECT_0549"/>
<evidence type="ECO:0000256" key="2">
    <source>
        <dbReference type="ARBA" id="ARBA00009948"/>
    </source>
</evidence>
<dbReference type="PANTHER" id="PTHR21090">
    <property type="entry name" value="AROM/DEHYDROQUINATE SYNTHASE"/>
    <property type="match status" value="1"/>
</dbReference>
<comment type="similarity">
    <text evidence="2 8">Belongs to the EPSP synthase family.</text>
</comment>
<dbReference type="Proteomes" id="UP000502377">
    <property type="component" value="Chromosome"/>
</dbReference>
<gene>
    <name evidence="8 10" type="primary">aroA</name>
    <name evidence="10" type="ORF">CRECT_0549</name>
</gene>
<dbReference type="GO" id="GO:0003866">
    <property type="term" value="F:3-phosphoshikimate 1-carboxyvinyltransferase activity"/>
    <property type="evidence" value="ECO:0007669"/>
    <property type="project" value="UniProtKB-UniRule"/>
</dbReference>
<comment type="catalytic activity">
    <reaction evidence="7">
        <text>3-phosphoshikimate + phosphoenolpyruvate = 5-O-(1-carboxyvinyl)-3-phosphoshikimate + phosphate</text>
        <dbReference type="Rhea" id="RHEA:21256"/>
        <dbReference type="ChEBI" id="CHEBI:43474"/>
        <dbReference type="ChEBI" id="CHEBI:57701"/>
        <dbReference type="ChEBI" id="CHEBI:58702"/>
        <dbReference type="ChEBI" id="CHEBI:145989"/>
        <dbReference type="EC" id="2.5.1.19"/>
    </reaction>
    <physiologicalReaction direction="left-to-right" evidence="7">
        <dbReference type="Rhea" id="RHEA:21257"/>
    </physiologicalReaction>
</comment>
<comment type="function">
    <text evidence="8">Catalyzes the transfer of the enolpyruvyl moiety of phosphoenolpyruvate (PEP) to the 5-hydroxyl of shikimate-3-phosphate (S3P) to produce enolpyruvyl shikimate-3-phosphate and inorganic phosphate.</text>
</comment>
<dbReference type="EC" id="2.5.1.19" evidence="8"/>
<dbReference type="InterPro" id="IPR023193">
    <property type="entry name" value="EPSP_synthase_CS"/>
</dbReference>
<evidence type="ECO:0000259" key="9">
    <source>
        <dbReference type="Pfam" id="PF00275"/>
    </source>
</evidence>
<protein>
    <recommendedName>
        <fullName evidence="8">3-phosphoshikimate 1-carboxyvinyltransferase</fullName>
        <ecNumber evidence="8">2.5.1.19</ecNumber>
    </recommendedName>
    <alternativeName>
        <fullName evidence="8">5-enolpyruvylshikimate-3-phosphate synthase</fullName>
        <shortName evidence="8">EPSP synthase</shortName>
        <shortName evidence="8">EPSPS</shortName>
    </alternativeName>
</protein>
<feature type="binding site" evidence="8">
    <location>
        <position position="166"/>
    </location>
    <ligand>
        <name>phosphoenolpyruvate</name>
        <dbReference type="ChEBI" id="CHEBI:58702"/>
    </ligand>
</feature>
<feature type="binding site" evidence="8">
    <location>
        <position position="337"/>
    </location>
    <ligand>
        <name>3-phosphoshikimate</name>
        <dbReference type="ChEBI" id="CHEBI:145989"/>
    </ligand>
</feature>
<feature type="binding site" evidence="8">
    <location>
        <position position="164"/>
    </location>
    <ligand>
        <name>3-phosphoshikimate</name>
        <dbReference type="ChEBI" id="CHEBI:145989"/>
    </ligand>
</feature>
<dbReference type="CDD" id="cd01556">
    <property type="entry name" value="EPSP_synthase"/>
    <property type="match status" value="1"/>
</dbReference>
<dbReference type="PROSITE" id="PS00104">
    <property type="entry name" value="EPSP_SYNTHASE_1"/>
    <property type="match status" value="1"/>
</dbReference>
<feature type="active site" description="Proton acceptor" evidence="8">
    <location>
        <position position="310"/>
    </location>
</feature>
<dbReference type="InterPro" id="IPR013792">
    <property type="entry name" value="RNA3'P_cycl/enolpyr_Trfase_a/b"/>
</dbReference>
<keyword evidence="4 8" id="KW-0028">Amino-acid biosynthesis</keyword>
<feature type="binding site" evidence="8">
    <location>
        <position position="91"/>
    </location>
    <ligand>
        <name>phosphoenolpyruvate</name>
        <dbReference type="ChEBI" id="CHEBI:58702"/>
    </ligand>
</feature>
<keyword evidence="5 8" id="KW-0808">Transferase</keyword>
<evidence type="ECO:0000256" key="3">
    <source>
        <dbReference type="ARBA" id="ARBA00022490"/>
    </source>
</evidence>
<feature type="binding site" evidence="8">
    <location>
        <position position="22"/>
    </location>
    <ligand>
        <name>3-phosphoshikimate</name>
        <dbReference type="ChEBI" id="CHEBI:145989"/>
    </ligand>
</feature>
<dbReference type="FunFam" id="3.65.10.10:FF:000005">
    <property type="entry name" value="3-phosphoshikimate 1-carboxyvinyltransferase"/>
    <property type="match status" value="1"/>
</dbReference>
<dbReference type="SUPFAM" id="SSF55205">
    <property type="entry name" value="EPT/RTPC-like"/>
    <property type="match status" value="1"/>
</dbReference>
<evidence type="ECO:0000256" key="5">
    <source>
        <dbReference type="ARBA" id="ARBA00022679"/>
    </source>
</evidence>
<dbReference type="InterPro" id="IPR036968">
    <property type="entry name" value="Enolpyruvate_Tfrase_sf"/>
</dbReference>
<feature type="binding site" evidence="8">
    <location>
        <position position="119"/>
    </location>
    <ligand>
        <name>phosphoenolpyruvate</name>
        <dbReference type="ChEBI" id="CHEBI:58702"/>
    </ligand>
</feature>